<dbReference type="SMART" id="SM00342">
    <property type="entry name" value="HTH_ARAC"/>
    <property type="match status" value="1"/>
</dbReference>
<name>A0ABU5QGF6_9BACT</name>
<dbReference type="PROSITE" id="PS01124">
    <property type="entry name" value="HTH_ARAC_FAMILY_2"/>
    <property type="match status" value="1"/>
</dbReference>
<protein>
    <submittedName>
        <fullName evidence="6">Helix-turn-helix domain-containing protein</fullName>
    </submittedName>
</protein>
<dbReference type="EMBL" id="JAYFUM010000038">
    <property type="protein sequence ID" value="MEA5141941.1"/>
    <property type="molecule type" value="Genomic_DNA"/>
</dbReference>
<feature type="transmembrane region" description="Helical" evidence="4">
    <location>
        <begin position="71"/>
        <end position="88"/>
    </location>
</feature>
<keyword evidence="7" id="KW-1185">Reference proteome</keyword>
<keyword evidence="4" id="KW-0812">Transmembrane</keyword>
<evidence type="ECO:0000256" key="4">
    <source>
        <dbReference type="SAM" id="Phobius"/>
    </source>
</evidence>
<dbReference type="InterPro" id="IPR009057">
    <property type="entry name" value="Homeodomain-like_sf"/>
</dbReference>
<dbReference type="PANTHER" id="PTHR43280:SF29">
    <property type="entry name" value="ARAC-FAMILY TRANSCRIPTIONAL REGULATOR"/>
    <property type="match status" value="1"/>
</dbReference>
<evidence type="ECO:0000259" key="5">
    <source>
        <dbReference type="PROSITE" id="PS01124"/>
    </source>
</evidence>
<proteinExistence type="predicted"/>
<dbReference type="RefSeq" id="WP_323299094.1">
    <property type="nucleotide sequence ID" value="NZ_JAYFUM010000038.1"/>
</dbReference>
<feature type="transmembrane region" description="Helical" evidence="4">
    <location>
        <begin position="188"/>
        <end position="209"/>
    </location>
</feature>
<evidence type="ECO:0000256" key="2">
    <source>
        <dbReference type="ARBA" id="ARBA00023125"/>
    </source>
</evidence>
<feature type="transmembrane region" description="Helical" evidence="4">
    <location>
        <begin position="39"/>
        <end position="59"/>
    </location>
</feature>
<feature type="domain" description="HTH araC/xylS-type" evidence="5">
    <location>
        <begin position="272"/>
        <end position="375"/>
    </location>
</feature>
<keyword evidence="4" id="KW-0472">Membrane</keyword>
<keyword evidence="1" id="KW-0805">Transcription regulation</keyword>
<accession>A0ABU5QGF6</accession>
<dbReference type="Proteomes" id="UP001302949">
    <property type="component" value="Unassembled WGS sequence"/>
</dbReference>
<evidence type="ECO:0000256" key="3">
    <source>
        <dbReference type="ARBA" id="ARBA00023163"/>
    </source>
</evidence>
<dbReference type="SUPFAM" id="SSF46689">
    <property type="entry name" value="Homeodomain-like"/>
    <property type="match status" value="1"/>
</dbReference>
<feature type="transmembrane region" description="Helical" evidence="4">
    <location>
        <begin position="6"/>
        <end position="27"/>
    </location>
</feature>
<sequence length="375" mass="44689">MQIYWSNYSVPLWFGFIQAWIYAFLFWKRAYQNNRLSDYLLGLVLVGMAFNIWEYMLGFSGIEILWQELNFLPRTFGLALPPLCYFYFKSQIDKDFRFRLKDIFHFLPFLIDTLYRIIIFSMGKDFVQYFEKNYHNTWGIGHLELLTSIVLTAYYMYRAFKLYNQYRLWTKTQFSDIESVSFKWFRNLLLVLLLDWTVSLIKLVIISNFKLDFKQDWWDNLIGVILIYYISITGYAQAQPTKDLVFKEAEDAVSENPPKEKFEEEELSKWKTKILHLMQEEQLYLQPELTLSDIASRLKTNVSVLSGVVNNAFGKNFNDFVNEYRVKEFQKRALLPENKNITLLGIAFDCGFNSKATFNRSFKKFTGKSPKEFLT</sequence>
<evidence type="ECO:0000313" key="7">
    <source>
        <dbReference type="Proteomes" id="UP001302949"/>
    </source>
</evidence>
<feature type="transmembrane region" description="Helical" evidence="4">
    <location>
        <begin position="100"/>
        <end position="118"/>
    </location>
</feature>
<dbReference type="PANTHER" id="PTHR43280">
    <property type="entry name" value="ARAC-FAMILY TRANSCRIPTIONAL REGULATOR"/>
    <property type="match status" value="1"/>
</dbReference>
<dbReference type="Gene3D" id="1.10.10.60">
    <property type="entry name" value="Homeodomain-like"/>
    <property type="match status" value="2"/>
</dbReference>
<evidence type="ECO:0000313" key="6">
    <source>
        <dbReference type="EMBL" id="MEA5141941.1"/>
    </source>
</evidence>
<keyword evidence="2" id="KW-0238">DNA-binding</keyword>
<keyword evidence="3" id="KW-0804">Transcription</keyword>
<keyword evidence="4" id="KW-1133">Transmembrane helix</keyword>
<dbReference type="Pfam" id="PF12833">
    <property type="entry name" value="HTH_18"/>
    <property type="match status" value="1"/>
</dbReference>
<reference evidence="6 7" key="1">
    <citation type="submission" date="2023-12" db="EMBL/GenBank/DDBJ databases">
        <title>Novel species of the genus Arcicella isolated from rivers.</title>
        <authorList>
            <person name="Lu H."/>
        </authorList>
    </citation>
    <scope>NUCLEOTIDE SEQUENCE [LARGE SCALE GENOMIC DNA]</scope>
    <source>
        <strain evidence="6 7">KCTC 23307</strain>
    </source>
</reference>
<organism evidence="6 7">
    <name type="scientific">Arcicella rigui</name>
    <dbReference type="NCBI Taxonomy" id="797020"/>
    <lineage>
        <taxon>Bacteria</taxon>
        <taxon>Pseudomonadati</taxon>
        <taxon>Bacteroidota</taxon>
        <taxon>Cytophagia</taxon>
        <taxon>Cytophagales</taxon>
        <taxon>Flectobacillaceae</taxon>
        <taxon>Arcicella</taxon>
    </lineage>
</organism>
<dbReference type="InterPro" id="IPR018060">
    <property type="entry name" value="HTH_AraC"/>
</dbReference>
<feature type="transmembrane region" description="Helical" evidence="4">
    <location>
        <begin position="221"/>
        <end position="238"/>
    </location>
</feature>
<gene>
    <name evidence="6" type="ORF">VB248_22485</name>
</gene>
<evidence type="ECO:0000256" key="1">
    <source>
        <dbReference type="ARBA" id="ARBA00023015"/>
    </source>
</evidence>
<feature type="transmembrane region" description="Helical" evidence="4">
    <location>
        <begin position="138"/>
        <end position="157"/>
    </location>
</feature>
<comment type="caution">
    <text evidence="6">The sequence shown here is derived from an EMBL/GenBank/DDBJ whole genome shotgun (WGS) entry which is preliminary data.</text>
</comment>